<reference evidence="9" key="1">
    <citation type="submission" date="2022-08" db="EMBL/GenBank/DDBJ databases">
        <authorList>
            <consortium name="DOE Joint Genome Institute"/>
            <person name="Min B."/>
            <person name="Riley R."/>
            <person name="Sierra-Patev S."/>
            <person name="Naranjo-Ortiz M."/>
            <person name="Looney B."/>
            <person name="Konkel Z."/>
            <person name="Slot J.C."/>
            <person name="Sakamoto Y."/>
            <person name="Steenwyk J.L."/>
            <person name="Rokas A."/>
            <person name="Carro J."/>
            <person name="Camarero S."/>
            <person name="Ferreira P."/>
            <person name="Molpeceres G."/>
            <person name="Ruiz-Duenas F.J."/>
            <person name="Serrano A."/>
            <person name="Henrissat B."/>
            <person name="Drula E."/>
            <person name="Hughes K.W."/>
            <person name="Mata J.L."/>
            <person name="Ishikawa N.K."/>
            <person name="Vargas-Isla R."/>
            <person name="Ushijima S."/>
            <person name="Smith C.A."/>
            <person name="Ahrendt S."/>
            <person name="Andreopoulos W."/>
            <person name="He G."/>
            <person name="Labutti K."/>
            <person name="Lipzen A."/>
            <person name="Ng V."/>
            <person name="Sandor L."/>
            <person name="Barry K."/>
            <person name="Martinez A.T."/>
            <person name="Xiao Y."/>
            <person name="Gibbons J.G."/>
            <person name="Terashima K."/>
            <person name="Hibbett D.S."/>
            <person name="Grigoriev I.V."/>
        </authorList>
    </citation>
    <scope>NUCLEOTIDE SEQUENCE</scope>
    <source>
        <strain evidence="9">TFB10827</strain>
    </source>
</reference>
<name>A0ABQ8Q4B5_9AGAR</name>
<comment type="caution">
    <text evidence="9">The sequence shown here is derived from an EMBL/GenBank/DDBJ whole genome shotgun (WGS) entry which is preliminary data.</text>
</comment>
<evidence type="ECO:0000256" key="2">
    <source>
        <dbReference type="ARBA" id="ARBA00007838"/>
    </source>
</evidence>
<comment type="similarity">
    <text evidence="2">Belongs to the FKBP-type PPIase family. FKBP3/4 subfamily.</text>
</comment>
<dbReference type="SUPFAM" id="SSF54534">
    <property type="entry name" value="FKBP-like"/>
    <property type="match status" value="1"/>
</dbReference>
<dbReference type="PANTHER" id="PTHR43811">
    <property type="entry name" value="FKBP-TYPE PEPTIDYL-PROLYL CIS-TRANS ISOMERASE FKPA"/>
    <property type="match status" value="1"/>
</dbReference>
<dbReference type="PROSITE" id="PS50059">
    <property type="entry name" value="FKBP_PPIASE"/>
    <property type="match status" value="1"/>
</dbReference>
<keyword evidence="10" id="KW-1185">Reference proteome</keyword>
<evidence type="ECO:0000256" key="7">
    <source>
        <dbReference type="SAM" id="MobiDB-lite"/>
    </source>
</evidence>
<protein>
    <recommendedName>
        <fullName evidence="5">FK506-binding protein</fullName>
        <ecNumber evidence="5">5.2.1.8</ecNumber>
    </recommendedName>
</protein>
<evidence type="ECO:0000256" key="6">
    <source>
        <dbReference type="PROSITE-ProRule" id="PRU00277"/>
    </source>
</evidence>
<feature type="region of interest" description="Disordered" evidence="7">
    <location>
        <begin position="50"/>
        <end position="71"/>
    </location>
</feature>
<keyword evidence="3 5" id="KW-0697">Rotamase</keyword>
<dbReference type="InterPro" id="IPR041232">
    <property type="entry name" value="NPL"/>
</dbReference>
<feature type="domain" description="PPIase FKBP-type" evidence="8">
    <location>
        <begin position="282"/>
        <end position="361"/>
    </location>
</feature>
<gene>
    <name evidence="9" type="ORF">F5050DRAFT_1697996</name>
</gene>
<dbReference type="Gene3D" id="3.10.50.40">
    <property type="match status" value="1"/>
</dbReference>
<feature type="region of interest" description="Disordered" evidence="7">
    <location>
        <begin position="161"/>
        <end position="279"/>
    </location>
</feature>
<dbReference type="EC" id="5.2.1.8" evidence="5"/>
<dbReference type="Pfam" id="PF00254">
    <property type="entry name" value="FKBP_C"/>
    <property type="match status" value="1"/>
</dbReference>
<dbReference type="Proteomes" id="UP001163828">
    <property type="component" value="Unassembled WGS sequence"/>
</dbReference>
<sequence>MSIAIAPWGVELEGGKTVEIRPPSDLKITNVALGDVLADANERTTFKLSIPLLSEDEDDEDDEGDEEEDKMQTLTICSLTAGKIEQANVEIILLQDQLHKFQIVGKNTICLTGYYIDQNFDESPDLSGFSDDEDEDVHDLRYVSSDVEMPLDELDVDSDAGRFEEVDQDEDEKEVTTGSKRGRDSLASNDAAKPLSKAEKKKNKKQKLQDGTAAAPEVTSEKSSEKKTEGKKEEEKKKKTDSQKGEKKEDKEDKTKLKEKELPSGLKIKDAKTGTGPMAKKGQMISMRYIGKLPNGKVFDSNTKGKPFVFRLGAGEVIKGWDEGIAGIQAGGERILTVPAALGYGKRGSPPQIPGNATLIFGEYQPRFSYMLN</sequence>
<accession>A0ABQ8Q4B5</accession>
<evidence type="ECO:0000259" key="8">
    <source>
        <dbReference type="PROSITE" id="PS50059"/>
    </source>
</evidence>
<evidence type="ECO:0000313" key="9">
    <source>
        <dbReference type="EMBL" id="KAJ3993332.1"/>
    </source>
</evidence>
<evidence type="ECO:0000256" key="4">
    <source>
        <dbReference type="ARBA" id="ARBA00023235"/>
    </source>
</evidence>
<evidence type="ECO:0000256" key="3">
    <source>
        <dbReference type="ARBA" id="ARBA00023110"/>
    </source>
</evidence>
<keyword evidence="4 5" id="KW-0413">Isomerase</keyword>
<comment type="catalytic activity">
    <reaction evidence="1 5 6">
        <text>[protein]-peptidylproline (omega=180) = [protein]-peptidylproline (omega=0)</text>
        <dbReference type="Rhea" id="RHEA:16237"/>
        <dbReference type="Rhea" id="RHEA-COMP:10747"/>
        <dbReference type="Rhea" id="RHEA-COMP:10748"/>
        <dbReference type="ChEBI" id="CHEBI:83833"/>
        <dbReference type="ChEBI" id="CHEBI:83834"/>
        <dbReference type="EC" id="5.2.1.8"/>
    </reaction>
</comment>
<dbReference type="InterPro" id="IPR046357">
    <property type="entry name" value="PPIase_dom_sf"/>
</dbReference>
<evidence type="ECO:0000313" key="10">
    <source>
        <dbReference type="Proteomes" id="UP001163828"/>
    </source>
</evidence>
<dbReference type="Gene3D" id="2.60.120.340">
    <property type="entry name" value="Nucleoplasmin core domain"/>
    <property type="match status" value="1"/>
</dbReference>
<feature type="compositionally biased region" description="Basic and acidic residues" evidence="7">
    <location>
        <begin position="219"/>
        <end position="272"/>
    </location>
</feature>
<evidence type="ECO:0000256" key="1">
    <source>
        <dbReference type="ARBA" id="ARBA00000971"/>
    </source>
</evidence>
<dbReference type="EMBL" id="MU790774">
    <property type="protein sequence ID" value="KAJ3993332.1"/>
    <property type="molecule type" value="Genomic_DNA"/>
</dbReference>
<dbReference type="PANTHER" id="PTHR43811:SF19">
    <property type="entry name" value="39 KDA FK506-BINDING NUCLEAR PROTEIN"/>
    <property type="match status" value="1"/>
</dbReference>
<dbReference type="InterPro" id="IPR001179">
    <property type="entry name" value="PPIase_FKBP_dom"/>
</dbReference>
<dbReference type="InterPro" id="IPR023566">
    <property type="entry name" value="PPIase_Fpr3/Fpr4-like"/>
</dbReference>
<evidence type="ECO:0000256" key="5">
    <source>
        <dbReference type="PIRNR" id="PIRNR001473"/>
    </source>
</evidence>
<proteinExistence type="inferred from homology"/>
<organism evidence="9 10">
    <name type="scientific">Lentinula boryana</name>
    <dbReference type="NCBI Taxonomy" id="40481"/>
    <lineage>
        <taxon>Eukaryota</taxon>
        <taxon>Fungi</taxon>
        <taxon>Dikarya</taxon>
        <taxon>Basidiomycota</taxon>
        <taxon>Agaricomycotina</taxon>
        <taxon>Agaricomycetes</taxon>
        <taxon>Agaricomycetidae</taxon>
        <taxon>Agaricales</taxon>
        <taxon>Marasmiineae</taxon>
        <taxon>Omphalotaceae</taxon>
        <taxon>Lentinula</taxon>
    </lineage>
</organism>
<dbReference type="PIRSF" id="PIRSF001473">
    <property type="entry name" value="FK506-bp_FPR3"/>
    <property type="match status" value="1"/>
</dbReference>
<dbReference type="Pfam" id="PF17800">
    <property type="entry name" value="NPL"/>
    <property type="match status" value="1"/>
</dbReference>
<feature type="compositionally biased region" description="Acidic residues" evidence="7">
    <location>
        <begin position="54"/>
        <end position="69"/>
    </location>
</feature>